<name>A0A1F8GS69_9BACT</name>
<sequence length="109" mass="11734">MNRFKNLAFAGLAVLPNPALPVTGTPVTLSEIQDRITQIAQFLIVVSLVVAVIFIIWGGIRWMTARGDQKKADDAKTQIKHGIYGATVILAVGVILQTLAGLVTRSFFG</sequence>
<dbReference type="InterPro" id="IPR043993">
    <property type="entry name" value="T4SS_pilin"/>
</dbReference>
<feature type="transmembrane region" description="Helical" evidence="1">
    <location>
        <begin position="40"/>
        <end position="60"/>
    </location>
</feature>
<accession>A0A1F8GS69</accession>
<dbReference type="Pfam" id="PF18895">
    <property type="entry name" value="T4SS_pilin"/>
    <property type="match status" value="1"/>
</dbReference>
<dbReference type="AlphaFoldDB" id="A0A1F8GS69"/>
<keyword evidence="1" id="KW-0812">Transmembrane</keyword>
<keyword evidence="1" id="KW-1133">Transmembrane helix</keyword>
<gene>
    <name evidence="2" type="ORF">A2941_01875</name>
</gene>
<evidence type="ECO:0000313" key="2">
    <source>
        <dbReference type="EMBL" id="OGN28274.1"/>
    </source>
</evidence>
<dbReference type="EMBL" id="MGKO01000001">
    <property type="protein sequence ID" value="OGN28274.1"/>
    <property type="molecule type" value="Genomic_DNA"/>
</dbReference>
<comment type="caution">
    <text evidence="2">The sequence shown here is derived from an EMBL/GenBank/DDBJ whole genome shotgun (WGS) entry which is preliminary data.</text>
</comment>
<organism evidence="2 3">
    <name type="scientific">Candidatus Yanofskybacteria bacterium RIFCSPLOWO2_01_FULL_49_17</name>
    <dbReference type="NCBI Taxonomy" id="1802700"/>
    <lineage>
        <taxon>Bacteria</taxon>
        <taxon>Candidatus Yanofskyibacteriota</taxon>
    </lineage>
</organism>
<dbReference type="Proteomes" id="UP000178444">
    <property type="component" value="Unassembled WGS sequence"/>
</dbReference>
<protein>
    <submittedName>
        <fullName evidence="2">Uncharacterized protein</fullName>
    </submittedName>
</protein>
<evidence type="ECO:0000313" key="3">
    <source>
        <dbReference type="Proteomes" id="UP000178444"/>
    </source>
</evidence>
<reference evidence="2 3" key="1">
    <citation type="journal article" date="2016" name="Nat. Commun.">
        <title>Thousands of microbial genomes shed light on interconnected biogeochemical processes in an aquifer system.</title>
        <authorList>
            <person name="Anantharaman K."/>
            <person name="Brown C.T."/>
            <person name="Hug L.A."/>
            <person name="Sharon I."/>
            <person name="Castelle C.J."/>
            <person name="Probst A.J."/>
            <person name="Thomas B.C."/>
            <person name="Singh A."/>
            <person name="Wilkins M.J."/>
            <person name="Karaoz U."/>
            <person name="Brodie E.L."/>
            <person name="Williams K.H."/>
            <person name="Hubbard S.S."/>
            <person name="Banfield J.F."/>
        </authorList>
    </citation>
    <scope>NUCLEOTIDE SEQUENCE [LARGE SCALE GENOMIC DNA]</scope>
</reference>
<proteinExistence type="predicted"/>
<keyword evidence="1" id="KW-0472">Membrane</keyword>
<evidence type="ECO:0000256" key="1">
    <source>
        <dbReference type="SAM" id="Phobius"/>
    </source>
</evidence>
<feature type="transmembrane region" description="Helical" evidence="1">
    <location>
        <begin position="81"/>
        <end position="103"/>
    </location>
</feature>